<proteinExistence type="predicted"/>
<evidence type="ECO:0000313" key="1">
    <source>
        <dbReference type="EMBL" id="ELY63575.1"/>
    </source>
</evidence>
<comment type="caution">
    <text evidence="1">The sequence shown here is derived from an EMBL/GenBank/DDBJ whole genome shotgun (WGS) entry which is preliminary data.</text>
</comment>
<name>L9XP95_9EURY</name>
<dbReference type="STRING" id="1227496.C489_18551"/>
<organism evidence="1 2">
    <name type="scientific">Natrinema versiforme JCM 10478</name>
    <dbReference type="NCBI Taxonomy" id="1227496"/>
    <lineage>
        <taxon>Archaea</taxon>
        <taxon>Methanobacteriati</taxon>
        <taxon>Methanobacteriota</taxon>
        <taxon>Stenosarchaea group</taxon>
        <taxon>Halobacteria</taxon>
        <taxon>Halobacteriales</taxon>
        <taxon>Natrialbaceae</taxon>
        <taxon>Natrinema</taxon>
    </lineage>
</organism>
<evidence type="ECO:0000313" key="2">
    <source>
        <dbReference type="Proteomes" id="UP000011632"/>
    </source>
</evidence>
<dbReference type="PATRIC" id="fig|1227496.3.peg.3735"/>
<accession>L9XP95</accession>
<dbReference type="Proteomes" id="UP000011632">
    <property type="component" value="Unassembled WGS sequence"/>
</dbReference>
<gene>
    <name evidence="1" type="ORF">C489_18551</name>
</gene>
<dbReference type="AlphaFoldDB" id="L9XP95"/>
<keyword evidence="2" id="KW-1185">Reference proteome</keyword>
<dbReference type="EMBL" id="AOID01000059">
    <property type="protein sequence ID" value="ELY63575.1"/>
    <property type="molecule type" value="Genomic_DNA"/>
</dbReference>
<reference evidence="1 2" key="1">
    <citation type="journal article" date="2014" name="PLoS Genet.">
        <title>Phylogenetically driven sequencing of extremely halophilic archaea reveals strategies for static and dynamic osmo-response.</title>
        <authorList>
            <person name="Becker E.A."/>
            <person name="Seitzer P.M."/>
            <person name="Tritt A."/>
            <person name="Larsen D."/>
            <person name="Krusor M."/>
            <person name="Yao A.I."/>
            <person name="Wu D."/>
            <person name="Madern D."/>
            <person name="Eisen J.A."/>
            <person name="Darling A.E."/>
            <person name="Facciotti M.T."/>
        </authorList>
    </citation>
    <scope>NUCLEOTIDE SEQUENCE [LARGE SCALE GENOMIC DNA]</scope>
    <source>
        <strain evidence="1 2">JCM 10478</strain>
    </source>
</reference>
<sequence>MNADGNNDNYPMVETTLQASSKYEDALIGEHDLWIRDNSGDRSAHLDTVTDGGADKFTIFKETLPTPIGIRMD</sequence>
<protein>
    <submittedName>
        <fullName evidence="1">Uncharacterized protein</fullName>
    </submittedName>
</protein>